<keyword evidence="2" id="KW-1133">Transmembrane helix</keyword>
<evidence type="ECO:0000313" key="3">
    <source>
        <dbReference type="EMBL" id="BAD54039.1"/>
    </source>
</evidence>
<reference evidence="4" key="1">
    <citation type="journal article" date="2005" name="Nature">
        <title>The map-based sequence of the rice genome.</title>
        <authorList>
            <consortium name="International rice genome sequencing project (IRGSP)"/>
            <person name="Matsumoto T."/>
            <person name="Wu J."/>
            <person name="Kanamori H."/>
            <person name="Katayose Y."/>
            <person name="Fujisawa M."/>
            <person name="Namiki N."/>
            <person name="Mizuno H."/>
            <person name="Yamamoto K."/>
            <person name="Antonio B.A."/>
            <person name="Baba T."/>
            <person name="Sakata K."/>
            <person name="Nagamura Y."/>
            <person name="Aoki H."/>
            <person name="Arikawa K."/>
            <person name="Arita K."/>
            <person name="Bito T."/>
            <person name="Chiden Y."/>
            <person name="Fujitsuka N."/>
            <person name="Fukunaka R."/>
            <person name="Hamada M."/>
            <person name="Harada C."/>
            <person name="Hayashi A."/>
            <person name="Hijishita S."/>
            <person name="Honda M."/>
            <person name="Hosokawa S."/>
            <person name="Ichikawa Y."/>
            <person name="Idonuma A."/>
            <person name="Iijima M."/>
            <person name="Ikeda M."/>
            <person name="Ikeno M."/>
            <person name="Ito K."/>
            <person name="Ito S."/>
            <person name="Ito T."/>
            <person name="Ito Y."/>
            <person name="Ito Y."/>
            <person name="Iwabuchi A."/>
            <person name="Kamiya K."/>
            <person name="Karasawa W."/>
            <person name="Kurita K."/>
            <person name="Katagiri S."/>
            <person name="Kikuta A."/>
            <person name="Kobayashi H."/>
            <person name="Kobayashi N."/>
            <person name="Machita K."/>
            <person name="Maehara T."/>
            <person name="Masukawa M."/>
            <person name="Mizubayashi T."/>
            <person name="Mukai Y."/>
            <person name="Nagasaki H."/>
            <person name="Nagata Y."/>
            <person name="Naito S."/>
            <person name="Nakashima M."/>
            <person name="Nakama Y."/>
            <person name="Nakamichi Y."/>
            <person name="Nakamura M."/>
            <person name="Meguro A."/>
            <person name="Negishi M."/>
            <person name="Ohta I."/>
            <person name="Ohta T."/>
            <person name="Okamoto M."/>
            <person name="Ono N."/>
            <person name="Saji S."/>
            <person name="Sakaguchi M."/>
            <person name="Sakai K."/>
            <person name="Shibata M."/>
            <person name="Shimokawa T."/>
            <person name="Song J."/>
            <person name="Takazaki Y."/>
            <person name="Terasawa K."/>
            <person name="Tsugane M."/>
            <person name="Tsuji K."/>
            <person name="Ueda S."/>
            <person name="Waki K."/>
            <person name="Yamagata H."/>
            <person name="Yamamoto M."/>
            <person name="Yamamoto S."/>
            <person name="Yamane H."/>
            <person name="Yoshiki S."/>
            <person name="Yoshihara R."/>
            <person name="Yukawa K."/>
            <person name="Zhong H."/>
            <person name="Yano M."/>
            <person name="Yuan Q."/>
            <person name="Ouyang S."/>
            <person name="Liu J."/>
            <person name="Jones K.M."/>
            <person name="Gansberger K."/>
            <person name="Moffat K."/>
            <person name="Hill J."/>
            <person name="Bera J."/>
            <person name="Fadrosh D."/>
            <person name="Jin S."/>
            <person name="Johri S."/>
            <person name="Kim M."/>
            <person name="Overton L."/>
            <person name="Reardon M."/>
            <person name="Tsitrin T."/>
            <person name="Vuong H."/>
            <person name="Weaver B."/>
            <person name="Ciecko A."/>
            <person name="Tallon L."/>
            <person name="Jackson J."/>
            <person name="Pai G."/>
            <person name="Aken S.V."/>
            <person name="Utterback T."/>
            <person name="Reidmuller S."/>
            <person name="Feldblyum T."/>
            <person name="Hsiao J."/>
            <person name="Zismann V."/>
            <person name="Iobst S."/>
            <person name="de Vazeille A.R."/>
            <person name="Buell C.R."/>
            <person name="Ying K."/>
            <person name="Li Y."/>
            <person name="Lu T."/>
            <person name="Huang Y."/>
            <person name="Zhao Q."/>
            <person name="Feng Q."/>
            <person name="Zhang L."/>
            <person name="Zhu J."/>
            <person name="Weng Q."/>
            <person name="Mu J."/>
            <person name="Lu Y."/>
            <person name="Fan D."/>
            <person name="Liu Y."/>
            <person name="Guan J."/>
            <person name="Zhang Y."/>
            <person name="Yu S."/>
            <person name="Liu X."/>
            <person name="Zhang Y."/>
            <person name="Hong G."/>
            <person name="Han B."/>
            <person name="Choisne N."/>
            <person name="Demange N."/>
            <person name="Orjeda G."/>
            <person name="Samain S."/>
            <person name="Cattolico L."/>
            <person name="Pelletier E."/>
            <person name="Couloux A."/>
            <person name="Segurens B."/>
            <person name="Wincker P."/>
            <person name="D'Hont A."/>
            <person name="Scarpelli C."/>
            <person name="Weissenbach J."/>
            <person name="Salanoubat M."/>
            <person name="Quetier F."/>
            <person name="Yu Y."/>
            <person name="Kim H.R."/>
            <person name="Rambo T."/>
            <person name="Currie J."/>
            <person name="Collura K."/>
            <person name="Luo M."/>
            <person name="Yang T."/>
            <person name="Ammiraju J.S.S."/>
            <person name="Engler F."/>
            <person name="Soderlund C."/>
            <person name="Wing R.A."/>
            <person name="Palmer L.E."/>
            <person name="de la Bastide M."/>
            <person name="Spiegel L."/>
            <person name="Nascimento L."/>
            <person name="Zutavern T."/>
            <person name="O'Shaughnessy A."/>
            <person name="Dike S."/>
            <person name="Dedhia N."/>
            <person name="Preston R."/>
            <person name="Balija V."/>
            <person name="McCombie W.R."/>
            <person name="Chow T."/>
            <person name="Chen H."/>
            <person name="Chung M."/>
            <person name="Chen C."/>
            <person name="Shaw J."/>
            <person name="Wu H."/>
            <person name="Hsiao K."/>
            <person name="Chao Y."/>
            <person name="Chu M."/>
            <person name="Cheng C."/>
            <person name="Hour A."/>
            <person name="Lee P."/>
            <person name="Lin S."/>
            <person name="Lin Y."/>
            <person name="Liou J."/>
            <person name="Liu S."/>
            <person name="Hsing Y."/>
            <person name="Raghuvanshi S."/>
            <person name="Mohanty A."/>
            <person name="Bharti A.K."/>
            <person name="Gaur A."/>
            <person name="Gupta V."/>
            <person name="Kumar D."/>
            <person name="Ravi V."/>
            <person name="Vij S."/>
            <person name="Kapur A."/>
            <person name="Khurana P."/>
            <person name="Khurana P."/>
            <person name="Khurana J.P."/>
            <person name="Tyagi A.K."/>
            <person name="Gaikwad K."/>
            <person name="Singh A."/>
            <person name="Dalal V."/>
            <person name="Srivastava S."/>
            <person name="Dixit A."/>
            <person name="Pal A.K."/>
            <person name="Ghazi I.A."/>
            <person name="Yadav M."/>
            <person name="Pandit A."/>
            <person name="Bhargava A."/>
            <person name="Sureshbabu K."/>
            <person name="Batra K."/>
            <person name="Sharma T.R."/>
            <person name="Mohapatra T."/>
            <person name="Singh N.K."/>
            <person name="Messing J."/>
            <person name="Nelson A.B."/>
            <person name="Fuks G."/>
            <person name="Kavchok S."/>
            <person name="Keizer G."/>
            <person name="Linton E."/>
            <person name="Llaca V."/>
            <person name="Song R."/>
            <person name="Tanyolac B."/>
            <person name="Young S."/>
            <person name="Ho-Il K."/>
            <person name="Hahn J.H."/>
            <person name="Sangsakoo G."/>
            <person name="Vanavichit A."/>
            <person name="de Mattos Luiz.A.T."/>
            <person name="Zimmer P.D."/>
            <person name="Malone G."/>
            <person name="Dellagostin O."/>
            <person name="de Oliveira A.C."/>
            <person name="Bevan M."/>
            <person name="Bancroft I."/>
            <person name="Minx P."/>
            <person name="Cordum H."/>
            <person name="Wilson R."/>
            <person name="Cheng Z."/>
            <person name="Jin W."/>
            <person name="Jiang J."/>
            <person name="Leong S.A."/>
            <person name="Iwama H."/>
            <person name="Gojobori T."/>
            <person name="Itoh T."/>
            <person name="Niimura Y."/>
            <person name="Fujii Y."/>
            <person name="Habara T."/>
            <person name="Sakai H."/>
            <person name="Sato Y."/>
            <person name="Wilson G."/>
            <person name="Kumar K."/>
            <person name="McCouch S."/>
            <person name="Juretic N."/>
            <person name="Hoen D."/>
            <person name="Wright S."/>
            <person name="Bruskiewich R."/>
            <person name="Bureau T."/>
            <person name="Miyao A."/>
            <person name="Hirochika H."/>
            <person name="Nishikawa T."/>
            <person name="Kadowaki K."/>
            <person name="Sugiura M."/>
            <person name="Burr B."/>
            <person name="Sasaki T."/>
        </authorList>
    </citation>
    <scope>NUCLEOTIDE SEQUENCE [LARGE SCALE GENOMIC DNA]</scope>
    <source>
        <strain evidence="4">cv. Nipponbare</strain>
    </source>
</reference>
<sequence>MVSPFPFPPADRREAEGASPSRARLPWRIQQISRNFLIESWTHRASRRRCNLLCFATVYILYYLVSSSRLVFFVSDSVSPWPTAGCLRADLLVVIGFDPSRVLAGL</sequence>
<evidence type="ECO:0000256" key="1">
    <source>
        <dbReference type="SAM" id="MobiDB-lite"/>
    </source>
</evidence>
<dbReference type="EMBL" id="AP004324">
    <property type="protein sequence ID" value="BAD54039.1"/>
    <property type="molecule type" value="Genomic_DNA"/>
</dbReference>
<evidence type="ECO:0000313" key="4">
    <source>
        <dbReference type="Proteomes" id="UP000000763"/>
    </source>
</evidence>
<proteinExistence type="predicted"/>
<dbReference type="AlphaFoldDB" id="Q5Z817"/>
<feature type="transmembrane region" description="Helical" evidence="2">
    <location>
        <begin position="52"/>
        <end position="72"/>
    </location>
</feature>
<name>Q5Z817_ORYSJ</name>
<gene>
    <name evidence="3" type="primary">OJ1215_E11.12</name>
</gene>
<keyword evidence="2" id="KW-0472">Membrane</keyword>
<dbReference type="Proteomes" id="UP000000763">
    <property type="component" value="Chromosome 6"/>
</dbReference>
<feature type="region of interest" description="Disordered" evidence="1">
    <location>
        <begin position="1"/>
        <end position="22"/>
    </location>
</feature>
<accession>Q5Z817</accession>
<protein>
    <submittedName>
        <fullName evidence="3">Uncharacterized protein</fullName>
    </submittedName>
</protein>
<reference evidence="4" key="2">
    <citation type="journal article" date="2008" name="Nucleic Acids Res.">
        <title>The rice annotation project database (RAP-DB): 2008 update.</title>
        <authorList>
            <consortium name="The rice annotation project (RAP)"/>
        </authorList>
    </citation>
    <scope>GENOME REANNOTATION</scope>
    <source>
        <strain evidence="4">cv. Nipponbare</strain>
    </source>
</reference>
<organism evidence="3 4">
    <name type="scientific">Oryza sativa subsp. japonica</name>
    <name type="common">Rice</name>
    <dbReference type="NCBI Taxonomy" id="39947"/>
    <lineage>
        <taxon>Eukaryota</taxon>
        <taxon>Viridiplantae</taxon>
        <taxon>Streptophyta</taxon>
        <taxon>Embryophyta</taxon>
        <taxon>Tracheophyta</taxon>
        <taxon>Spermatophyta</taxon>
        <taxon>Magnoliopsida</taxon>
        <taxon>Liliopsida</taxon>
        <taxon>Poales</taxon>
        <taxon>Poaceae</taxon>
        <taxon>BOP clade</taxon>
        <taxon>Oryzoideae</taxon>
        <taxon>Oryzeae</taxon>
        <taxon>Oryzinae</taxon>
        <taxon>Oryza</taxon>
        <taxon>Oryza sativa</taxon>
    </lineage>
</organism>
<evidence type="ECO:0000256" key="2">
    <source>
        <dbReference type="SAM" id="Phobius"/>
    </source>
</evidence>
<keyword evidence="2" id="KW-0812">Transmembrane</keyword>